<keyword evidence="1" id="KW-0732">Signal</keyword>
<dbReference type="RefSeq" id="WP_138077638.1">
    <property type="nucleotide sequence ID" value="NZ_VAJM01000004.1"/>
</dbReference>
<dbReference type="OrthoDB" id="876838at2"/>
<keyword evidence="2" id="KW-0378">Hydrolase</keyword>
<proteinExistence type="predicted"/>
<protein>
    <submittedName>
        <fullName evidence="2">Carboxypeptidase-like regulatory domain-containing protein</fullName>
    </submittedName>
</protein>
<organism evidence="2 3">
    <name type="scientific">Hymenobacter jeollabukensis</name>
    <dbReference type="NCBI Taxonomy" id="2025313"/>
    <lineage>
        <taxon>Bacteria</taxon>
        <taxon>Pseudomonadati</taxon>
        <taxon>Bacteroidota</taxon>
        <taxon>Cytophagia</taxon>
        <taxon>Cytophagales</taxon>
        <taxon>Hymenobacteraceae</taxon>
        <taxon>Hymenobacter</taxon>
    </lineage>
</organism>
<sequence>MDCSHHFPTACGVLLLLAAARPATAQTPTYRCVVADARTRAALPAATVQADGRTLRTDESGRFELPARPAQLQLSHVGYQPRQWQPAPAADTLWLTPQAVALPNVRVRAQPGAVVWRYAGKSRWPHDAFARSLMPGEQVAVFYRPADSTRQYRIRAVRVRLGHRAPNSFGEAFGQRRHFVAGRLRVCLSLPGPEGAPVSQSLAPAWVITPAQSAAHQDGWLQLAVPTDAPLLLPAAGVFVVATGLTDTDTETAPRLRTLQYQRRNPETAPDYDHKSQTSTRVNLYVEVKPEGAAQSHLVNLDDYPAVAQRTAPDEASGHSWLYQAKRWQSQQASHAELRKRLPDAIYSTSNYELVLEVEEL</sequence>
<evidence type="ECO:0000313" key="2">
    <source>
        <dbReference type="EMBL" id="TLM93109.1"/>
    </source>
</evidence>
<dbReference type="EMBL" id="VAJM01000004">
    <property type="protein sequence ID" value="TLM93109.1"/>
    <property type="molecule type" value="Genomic_DNA"/>
</dbReference>
<keyword evidence="2" id="KW-0645">Protease</keyword>
<dbReference type="Proteomes" id="UP000305517">
    <property type="component" value="Unassembled WGS sequence"/>
</dbReference>
<evidence type="ECO:0000256" key="1">
    <source>
        <dbReference type="SAM" id="SignalP"/>
    </source>
</evidence>
<keyword evidence="2" id="KW-0121">Carboxypeptidase</keyword>
<reference evidence="2 3" key="1">
    <citation type="submission" date="2019-05" db="EMBL/GenBank/DDBJ databases">
        <title>Hymenobacter edaphi sp. nov., isolated from abandoned arsenic-contaminated farmland soil.</title>
        <authorList>
            <person name="Nie L."/>
        </authorList>
    </citation>
    <scope>NUCLEOTIDE SEQUENCE [LARGE SCALE GENOMIC DNA]</scope>
    <source>
        <strain evidence="2 3">1-3-3-8</strain>
    </source>
</reference>
<feature type="signal peptide" evidence="1">
    <location>
        <begin position="1"/>
        <end position="25"/>
    </location>
</feature>
<evidence type="ECO:0000313" key="3">
    <source>
        <dbReference type="Proteomes" id="UP000305517"/>
    </source>
</evidence>
<gene>
    <name evidence="2" type="ORF">FDY95_10780</name>
</gene>
<dbReference type="InterPro" id="IPR008969">
    <property type="entry name" value="CarboxyPept-like_regulatory"/>
</dbReference>
<dbReference type="AlphaFoldDB" id="A0A5R8WQV0"/>
<name>A0A5R8WQV0_9BACT</name>
<keyword evidence="3" id="KW-1185">Reference proteome</keyword>
<comment type="caution">
    <text evidence="2">The sequence shown here is derived from an EMBL/GenBank/DDBJ whole genome shotgun (WGS) entry which is preliminary data.</text>
</comment>
<accession>A0A5R8WQV0</accession>
<feature type="chain" id="PRO_5024296062" evidence="1">
    <location>
        <begin position="26"/>
        <end position="361"/>
    </location>
</feature>
<dbReference type="GO" id="GO:0004180">
    <property type="term" value="F:carboxypeptidase activity"/>
    <property type="evidence" value="ECO:0007669"/>
    <property type="project" value="UniProtKB-KW"/>
</dbReference>
<dbReference type="SUPFAM" id="SSF49464">
    <property type="entry name" value="Carboxypeptidase regulatory domain-like"/>
    <property type="match status" value="1"/>
</dbReference>